<dbReference type="NCBIfam" id="NF004281">
    <property type="entry name" value="PRK05690.1"/>
    <property type="match status" value="1"/>
</dbReference>
<name>A0A8X8II68_9BACT</name>
<dbReference type="Pfam" id="PF00581">
    <property type="entry name" value="Rhodanese"/>
    <property type="match status" value="1"/>
</dbReference>
<comment type="subunit">
    <text evidence="7">Homodimer. Forms a stable heterotetrameric complex of 2 MoeB and 2 MoaD during adenylation of MoaD.</text>
</comment>
<evidence type="ECO:0000256" key="9">
    <source>
        <dbReference type="ARBA" id="ARBA00073635"/>
    </source>
</evidence>
<dbReference type="InterPro" id="IPR000594">
    <property type="entry name" value="ThiF_NAD_FAD-bd"/>
</dbReference>
<dbReference type="InterPro" id="IPR036873">
    <property type="entry name" value="Rhodanese-like_dom_sf"/>
</dbReference>
<evidence type="ECO:0000256" key="3">
    <source>
        <dbReference type="ARBA" id="ARBA00022741"/>
    </source>
</evidence>
<comment type="function">
    <text evidence="6">Catalyzes the adenylation by ATP of the carboxyl group of the C-terminal glycine of sulfur carrier protein MoaD.</text>
</comment>
<evidence type="ECO:0000256" key="5">
    <source>
        <dbReference type="ARBA" id="ARBA00052218"/>
    </source>
</evidence>
<dbReference type="Gene3D" id="3.40.50.720">
    <property type="entry name" value="NAD(P)-binding Rossmann-like Domain"/>
    <property type="match status" value="1"/>
</dbReference>
<evidence type="ECO:0000256" key="2">
    <source>
        <dbReference type="ARBA" id="ARBA00022679"/>
    </source>
</evidence>
<gene>
    <name evidence="14" type="ORF">SAMN05444410_11038</name>
</gene>
<keyword evidence="4" id="KW-0067">ATP-binding</keyword>
<comment type="caution">
    <text evidence="14">The sequence shown here is derived from an EMBL/GenBank/DDBJ whole genome shotgun (WGS) entry which is preliminary data.</text>
</comment>
<dbReference type="SUPFAM" id="SSF69572">
    <property type="entry name" value="Activating enzymes of the ubiquitin-like proteins"/>
    <property type="match status" value="1"/>
</dbReference>
<dbReference type="GO" id="GO:0008146">
    <property type="term" value="F:sulfotransferase activity"/>
    <property type="evidence" value="ECO:0007669"/>
    <property type="project" value="TreeGrafter"/>
</dbReference>
<dbReference type="CDD" id="cd00158">
    <property type="entry name" value="RHOD"/>
    <property type="match status" value="1"/>
</dbReference>
<dbReference type="GO" id="GO:0004792">
    <property type="term" value="F:thiosulfate-cyanide sulfurtransferase activity"/>
    <property type="evidence" value="ECO:0007669"/>
    <property type="project" value="TreeGrafter"/>
</dbReference>
<accession>A0A8X8II68</accession>
<dbReference type="InterPro" id="IPR035985">
    <property type="entry name" value="Ubiquitin-activating_enz"/>
</dbReference>
<evidence type="ECO:0000313" key="14">
    <source>
        <dbReference type="EMBL" id="SDX17305.1"/>
    </source>
</evidence>
<dbReference type="PANTHER" id="PTHR10953:SF102">
    <property type="entry name" value="ADENYLYLTRANSFERASE AND SULFURTRANSFERASE MOCS3"/>
    <property type="match status" value="1"/>
</dbReference>
<comment type="catalytic activity">
    <reaction evidence="5">
        <text>[molybdopterin-synthase sulfur-carrier protein]-C-terminal Gly-Gly + ATP + H(+) = [molybdopterin-synthase sulfur-carrier protein]-C-terminal Gly-Gly-AMP + diphosphate</text>
        <dbReference type="Rhea" id="RHEA:43616"/>
        <dbReference type="Rhea" id="RHEA-COMP:12159"/>
        <dbReference type="Rhea" id="RHEA-COMP:12202"/>
        <dbReference type="ChEBI" id="CHEBI:15378"/>
        <dbReference type="ChEBI" id="CHEBI:30616"/>
        <dbReference type="ChEBI" id="CHEBI:33019"/>
        <dbReference type="ChEBI" id="CHEBI:90618"/>
        <dbReference type="ChEBI" id="CHEBI:90778"/>
        <dbReference type="EC" id="2.7.7.80"/>
    </reaction>
</comment>
<dbReference type="GO" id="GO:0008641">
    <property type="term" value="F:ubiquitin-like modifier activating enzyme activity"/>
    <property type="evidence" value="ECO:0007669"/>
    <property type="project" value="InterPro"/>
</dbReference>
<dbReference type="RefSeq" id="WP_092724247.1">
    <property type="nucleotide sequence ID" value="NZ_FNNO01000010.1"/>
</dbReference>
<protein>
    <recommendedName>
        <fullName evidence="9">Molybdopterin-synthase adenylyltransferase</fullName>
        <ecNumber evidence="8">2.7.7.80</ecNumber>
    </recommendedName>
    <alternativeName>
        <fullName evidence="12">MoaD protein adenylase</fullName>
    </alternativeName>
    <alternativeName>
        <fullName evidence="10">Molybdopterin-converting factor subunit 1 adenylase</fullName>
    </alternativeName>
    <alternativeName>
        <fullName evidence="11">Sulfur carrier protein MoaD adenylyltransferase</fullName>
    </alternativeName>
</protein>
<keyword evidence="15" id="KW-1185">Reference proteome</keyword>
<comment type="similarity">
    <text evidence="1">Belongs to the HesA/MoeB/ThiF family.</text>
</comment>
<dbReference type="EC" id="2.7.7.80" evidence="8"/>
<evidence type="ECO:0000256" key="7">
    <source>
        <dbReference type="ARBA" id="ARBA00063809"/>
    </source>
</evidence>
<evidence type="ECO:0000256" key="10">
    <source>
        <dbReference type="ARBA" id="ARBA00075110"/>
    </source>
</evidence>
<dbReference type="Pfam" id="PF00899">
    <property type="entry name" value="ThiF"/>
    <property type="match status" value="1"/>
</dbReference>
<dbReference type="AlphaFoldDB" id="A0A8X8II68"/>
<reference evidence="14 15" key="1">
    <citation type="submission" date="2016-10" db="EMBL/GenBank/DDBJ databases">
        <authorList>
            <person name="Varghese N."/>
            <person name="Submissions S."/>
        </authorList>
    </citation>
    <scope>NUCLEOTIDE SEQUENCE [LARGE SCALE GENOMIC DNA]</scope>
    <source>
        <strain evidence="14 15">DSM 25353</strain>
    </source>
</reference>
<evidence type="ECO:0000256" key="8">
    <source>
        <dbReference type="ARBA" id="ARBA00066884"/>
    </source>
</evidence>
<proteinExistence type="inferred from homology"/>
<evidence type="ECO:0000259" key="13">
    <source>
        <dbReference type="PROSITE" id="PS50206"/>
    </source>
</evidence>
<evidence type="ECO:0000256" key="1">
    <source>
        <dbReference type="ARBA" id="ARBA00009919"/>
    </source>
</evidence>
<dbReference type="GO" id="GO:0005829">
    <property type="term" value="C:cytosol"/>
    <property type="evidence" value="ECO:0007669"/>
    <property type="project" value="TreeGrafter"/>
</dbReference>
<evidence type="ECO:0000256" key="4">
    <source>
        <dbReference type="ARBA" id="ARBA00022840"/>
    </source>
</evidence>
<keyword evidence="2" id="KW-0808">Transferase</keyword>
<evidence type="ECO:0000256" key="6">
    <source>
        <dbReference type="ARBA" id="ARBA00055169"/>
    </source>
</evidence>
<organism evidence="14 15">
    <name type="scientific">Hydrobacter penzbergensis</name>
    <dbReference type="NCBI Taxonomy" id="1235997"/>
    <lineage>
        <taxon>Bacteria</taxon>
        <taxon>Pseudomonadati</taxon>
        <taxon>Bacteroidota</taxon>
        <taxon>Chitinophagia</taxon>
        <taxon>Chitinophagales</taxon>
        <taxon>Chitinophagaceae</taxon>
        <taxon>Hydrobacter</taxon>
    </lineage>
</organism>
<dbReference type="GO" id="GO:0061605">
    <property type="term" value="F:molybdopterin-synthase adenylyltransferase activity"/>
    <property type="evidence" value="ECO:0007669"/>
    <property type="project" value="UniProtKB-EC"/>
</dbReference>
<feature type="domain" description="Rhodanese" evidence="13">
    <location>
        <begin position="274"/>
        <end position="353"/>
    </location>
</feature>
<dbReference type="EMBL" id="FNNO01000010">
    <property type="protein sequence ID" value="SDX17305.1"/>
    <property type="molecule type" value="Genomic_DNA"/>
</dbReference>
<sequence>MLSQEEIERYSRQLILPEIGTAGQLKLQQAKVLLIGAGGLGCPAAQYLAAAGIGTLGIADGDKVETSNLQRQVLYTREDIGQSKAQVAAAKMRLLNPFIQVHAHAITVTKGNILSLFEGYDLIVDGSDNFATRYLVNDACVITGKPLVFGSIFKFEGQVSVFNWGDGPTYRCVFPEPPGNDEAPDCATIGVIATLPGIVGTLMANEVIKLVTGIGETLSGRLLVINALNMQLQEFRFEAIAGNKQIRQLSDYAFDCATLPADTISYEALQAMSATTPVALIDVRELEERQLFHIGGMHIPLSALPQQATQLNPAQTYVLYCASGIRSAKAVSILKEKGFNHVLSLANGIKDIR</sequence>
<keyword evidence="14" id="KW-0548">Nucleotidyltransferase</keyword>
<dbReference type="SMART" id="SM00450">
    <property type="entry name" value="RHOD"/>
    <property type="match status" value="1"/>
</dbReference>
<dbReference type="FunFam" id="3.40.50.720:FF:000033">
    <property type="entry name" value="Adenylyltransferase and sulfurtransferase MOCS3"/>
    <property type="match status" value="1"/>
</dbReference>
<dbReference type="PANTHER" id="PTHR10953">
    <property type="entry name" value="UBIQUITIN-ACTIVATING ENZYME E1"/>
    <property type="match status" value="1"/>
</dbReference>
<dbReference type="Proteomes" id="UP000198711">
    <property type="component" value="Unassembled WGS sequence"/>
</dbReference>
<evidence type="ECO:0000313" key="15">
    <source>
        <dbReference type="Proteomes" id="UP000198711"/>
    </source>
</evidence>
<dbReference type="InterPro" id="IPR045886">
    <property type="entry name" value="ThiF/MoeB/HesA"/>
</dbReference>
<dbReference type="InterPro" id="IPR001763">
    <property type="entry name" value="Rhodanese-like_dom"/>
</dbReference>
<dbReference type="Gene3D" id="3.40.250.10">
    <property type="entry name" value="Rhodanese-like domain"/>
    <property type="match status" value="1"/>
</dbReference>
<evidence type="ECO:0000256" key="12">
    <source>
        <dbReference type="ARBA" id="ARBA00078531"/>
    </source>
</evidence>
<dbReference type="GO" id="GO:0005524">
    <property type="term" value="F:ATP binding"/>
    <property type="evidence" value="ECO:0007669"/>
    <property type="project" value="UniProtKB-KW"/>
</dbReference>
<evidence type="ECO:0000256" key="11">
    <source>
        <dbReference type="ARBA" id="ARBA00075328"/>
    </source>
</evidence>
<keyword evidence="3" id="KW-0547">Nucleotide-binding</keyword>
<dbReference type="CDD" id="cd00757">
    <property type="entry name" value="ThiF_MoeB_HesA_family"/>
    <property type="match status" value="1"/>
</dbReference>
<dbReference type="PROSITE" id="PS50206">
    <property type="entry name" value="RHODANESE_3"/>
    <property type="match status" value="1"/>
</dbReference>